<name>A0A9N7YKF6_PLEPL</name>
<protein>
    <submittedName>
        <fullName evidence="2">Uncharacterized protein</fullName>
    </submittedName>
</protein>
<sequence>MEERGSATSSCQGSSLCLSLPPTFPFRLTTMRPRGSECEGEQQRRHREARRSQGAVEEPGSASGRRNCKRCCTEVSGDVWVEVRESEERVMESWWFVKEVERGRLWLRGKSGSFTNQKVVVRPPPA</sequence>
<keyword evidence="3" id="KW-1185">Reference proteome</keyword>
<dbReference type="EMBL" id="CADEAL010000968">
    <property type="protein sequence ID" value="CAB1427459.1"/>
    <property type="molecule type" value="Genomic_DNA"/>
</dbReference>
<evidence type="ECO:0000313" key="2">
    <source>
        <dbReference type="EMBL" id="CAB1427459.1"/>
    </source>
</evidence>
<dbReference type="AlphaFoldDB" id="A0A9N7YKF6"/>
<reference evidence="2" key="1">
    <citation type="submission" date="2020-03" db="EMBL/GenBank/DDBJ databases">
        <authorList>
            <person name="Weist P."/>
        </authorList>
    </citation>
    <scope>NUCLEOTIDE SEQUENCE</scope>
</reference>
<gene>
    <name evidence="2" type="ORF">PLEPLA_LOCUS15398</name>
</gene>
<feature type="compositionally biased region" description="Basic and acidic residues" evidence="1">
    <location>
        <begin position="34"/>
        <end position="43"/>
    </location>
</feature>
<dbReference type="Proteomes" id="UP001153269">
    <property type="component" value="Unassembled WGS sequence"/>
</dbReference>
<feature type="compositionally biased region" description="Low complexity" evidence="1">
    <location>
        <begin position="9"/>
        <end position="20"/>
    </location>
</feature>
<proteinExistence type="predicted"/>
<accession>A0A9N7YKF6</accession>
<evidence type="ECO:0000256" key="1">
    <source>
        <dbReference type="SAM" id="MobiDB-lite"/>
    </source>
</evidence>
<feature type="region of interest" description="Disordered" evidence="1">
    <location>
        <begin position="1"/>
        <end position="67"/>
    </location>
</feature>
<comment type="caution">
    <text evidence="2">The sequence shown here is derived from an EMBL/GenBank/DDBJ whole genome shotgun (WGS) entry which is preliminary data.</text>
</comment>
<organism evidence="2 3">
    <name type="scientific">Pleuronectes platessa</name>
    <name type="common">European plaice</name>
    <dbReference type="NCBI Taxonomy" id="8262"/>
    <lineage>
        <taxon>Eukaryota</taxon>
        <taxon>Metazoa</taxon>
        <taxon>Chordata</taxon>
        <taxon>Craniata</taxon>
        <taxon>Vertebrata</taxon>
        <taxon>Euteleostomi</taxon>
        <taxon>Actinopterygii</taxon>
        <taxon>Neopterygii</taxon>
        <taxon>Teleostei</taxon>
        <taxon>Neoteleostei</taxon>
        <taxon>Acanthomorphata</taxon>
        <taxon>Carangaria</taxon>
        <taxon>Pleuronectiformes</taxon>
        <taxon>Pleuronectoidei</taxon>
        <taxon>Pleuronectidae</taxon>
        <taxon>Pleuronectes</taxon>
    </lineage>
</organism>
<evidence type="ECO:0000313" key="3">
    <source>
        <dbReference type="Proteomes" id="UP001153269"/>
    </source>
</evidence>